<sequence>RASMNKILLINEHLISFTSNRQMMRLRIRSAPEAVDFYRAMVYGSVAVESLELAQKRHDMRSRIRRRTKEIVTSPVANNDLKKGKGVIYEQNDAEIKSRHLRGLRVYDSISSQ</sequence>
<evidence type="ECO:0000313" key="2">
    <source>
        <dbReference type="Proteomes" id="UP001328107"/>
    </source>
</evidence>
<name>A0AAN4ZEI1_9BILA</name>
<organism evidence="1 2">
    <name type="scientific">Pristionchus mayeri</name>
    <dbReference type="NCBI Taxonomy" id="1317129"/>
    <lineage>
        <taxon>Eukaryota</taxon>
        <taxon>Metazoa</taxon>
        <taxon>Ecdysozoa</taxon>
        <taxon>Nematoda</taxon>
        <taxon>Chromadorea</taxon>
        <taxon>Rhabditida</taxon>
        <taxon>Rhabditina</taxon>
        <taxon>Diplogasteromorpha</taxon>
        <taxon>Diplogasteroidea</taxon>
        <taxon>Neodiplogasteridae</taxon>
        <taxon>Pristionchus</taxon>
    </lineage>
</organism>
<keyword evidence="2" id="KW-1185">Reference proteome</keyword>
<reference evidence="2" key="1">
    <citation type="submission" date="2022-10" db="EMBL/GenBank/DDBJ databases">
        <title>Genome assembly of Pristionchus species.</title>
        <authorList>
            <person name="Yoshida K."/>
            <person name="Sommer R.J."/>
        </authorList>
    </citation>
    <scope>NUCLEOTIDE SEQUENCE [LARGE SCALE GENOMIC DNA]</scope>
    <source>
        <strain evidence="2">RS5460</strain>
    </source>
</reference>
<protein>
    <submittedName>
        <fullName evidence="1">Uncharacterized protein</fullName>
    </submittedName>
</protein>
<accession>A0AAN4ZEI1</accession>
<proteinExistence type="predicted"/>
<dbReference type="EMBL" id="BTRK01000003">
    <property type="protein sequence ID" value="GMR39773.1"/>
    <property type="molecule type" value="Genomic_DNA"/>
</dbReference>
<dbReference type="Proteomes" id="UP001328107">
    <property type="component" value="Unassembled WGS sequence"/>
</dbReference>
<dbReference type="AlphaFoldDB" id="A0AAN4ZEI1"/>
<gene>
    <name evidence="1" type="ORF">PMAYCL1PPCAC_09968</name>
</gene>
<evidence type="ECO:0000313" key="1">
    <source>
        <dbReference type="EMBL" id="GMR39773.1"/>
    </source>
</evidence>
<feature type="non-terminal residue" evidence="1">
    <location>
        <position position="1"/>
    </location>
</feature>
<comment type="caution">
    <text evidence="1">The sequence shown here is derived from an EMBL/GenBank/DDBJ whole genome shotgun (WGS) entry which is preliminary data.</text>
</comment>